<feature type="non-terminal residue" evidence="3">
    <location>
        <position position="160"/>
    </location>
</feature>
<protein>
    <recommendedName>
        <fullName evidence="2">CARDB domain-containing protein</fullName>
    </recommendedName>
</protein>
<dbReference type="Pfam" id="PF07705">
    <property type="entry name" value="CARDB"/>
    <property type="match status" value="1"/>
</dbReference>
<sequence>MWIQLETGDDCDYTSTALGVRVWVENIGGGDAFPFVVDVNGSQQDISSGLEASQVISTWLADAYTWAAEYTAFVDATFLVEESNEDNNQLTQFLPIPTLPPTCTPTATPMSTATPSPTLGPTPTPEATSPQTDAEFVRILEVDVPDQVSAGELFVVTIRY</sequence>
<evidence type="ECO:0000313" key="3">
    <source>
        <dbReference type="EMBL" id="GAG44312.1"/>
    </source>
</evidence>
<feature type="region of interest" description="Disordered" evidence="1">
    <location>
        <begin position="104"/>
        <end position="130"/>
    </location>
</feature>
<reference evidence="3" key="1">
    <citation type="journal article" date="2014" name="Front. Microbiol.">
        <title>High frequency of phylogenetically diverse reductive dehalogenase-homologous genes in deep subseafloor sedimentary metagenomes.</title>
        <authorList>
            <person name="Kawai M."/>
            <person name="Futagami T."/>
            <person name="Toyoda A."/>
            <person name="Takaki Y."/>
            <person name="Nishi S."/>
            <person name="Hori S."/>
            <person name="Arai W."/>
            <person name="Tsubouchi T."/>
            <person name="Morono Y."/>
            <person name="Uchiyama I."/>
            <person name="Ito T."/>
            <person name="Fujiyama A."/>
            <person name="Inagaki F."/>
            <person name="Takami H."/>
        </authorList>
    </citation>
    <scope>NUCLEOTIDE SEQUENCE</scope>
    <source>
        <strain evidence="3">Expedition CK06-06</strain>
    </source>
</reference>
<dbReference type="InterPro" id="IPR011635">
    <property type="entry name" value="CARDB"/>
</dbReference>
<gene>
    <name evidence="3" type="ORF">S01H1_74727</name>
</gene>
<evidence type="ECO:0000259" key="2">
    <source>
        <dbReference type="Pfam" id="PF07705"/>
    </source>
</evidence>
<feature type="compositionally biased region" description="Low complexity" evidence="1">
    <location>
        <begin position="104"/>
        <end position="117"/>
    </location>
</feature>
<accession>X0YAI7</accession>
<dbReference type="AlphaFoldDB" id="X0YAI7"/>
<evidence type="ECO:0000256" key="1">
    <source>
        <dbReference type="SAM" id="MobiDB-lite"/>
    </source>
</evidence>
<comment type="caution">
    <text evidence="3">The sequence shown here is derived from an EMBL/GenBank/DDBJ whole genome shotgun (WGS) entry which is preliminary data.</text>
</comment>
<organism evidence="3">
    <name type="scientific">marine sediment metagenome</name>
    <dbReference type="NCBI Taxonomy" id="412755"/>
    <lineage>
        <taxon>unclassified sequences</taxon>
        <taxon>metagenomes</taxon>
        <taxon>ecological metagenomes</taxon>
    </lineage>
</organism>
<dbReference type="EMBL" id="BARS01050008">
    <property type="protein sequence ID" value="GAG44312.1"/>
    <property type="molecule type" value="Genomic_DNA"/>
</dbReference>
<feature type="domain" description="CARDB" evidence="2">
    <location>
        <begin position="13"/>
        <end position="91"/>
    </location>
</feature>
<name>X0YAI7_9ZZZZ</name>
<dbReference type="Gene3D" id="2.60.40.10">
    <property type="entry name" value="Immunoglobulins"/>
    <property type="match status" value="1"/>
</dbReference>
<proteinExistence type="predicted"/>
<dbReference type="InterPro" id="IPR013783">
    <property type="entry name" value="Ig-like_fold"/>
</dbReference>